<proteinExistence type="predicted"/>
<sequence>MTSSELEKDVFYRTALVTLNVSTPDHWDHPKVGSWLGQDIDLPPNPSADQLFHWLEDGRFEYGPILGGWGYQAYVDVCTKRSEAPFNHSRVPMAVRNRMYLPAAGDFLLAHRNAWDDIGGYPEIGVGNVDSVALCMMHAMGYHQIVVVQPCVTIHQKHEVGRNGRNTFPRTLAACECFVGGGADAVDQGDRLRFERCYRQHVAKELPSEDWGMATGTFEDIVVRSP</sequence>
<protein>
    <submittedName>
        <fullName evidence="1">Uncharacterized protein</fullName>
    </submittedName>
</protein>
<name>A0A7S4DSA5_9EUKA</name>
<organism evidence="1">
    <name type="scientific">Lotharella globosa</name>
    <dbReference type="NCBI Taxonomy" id="91324"/>
    <lineage>
        <taxon>Eukaryota</taxon>
        <taxon>Sar</taxon>
        <taxon>Rhizaria</taxon>
        <taxon>Cercozoa</taxon>
        <taxon>Chlorarachniophyceae</taxon>
        <taxon>Lotharella</taxon>
    </lineage>
</organism>
<dbReference type="EMBL" id="HBIV01026628">
    <property type="protein sequence ID" value="CAE0667462.1"/>
    <property type="molecule type" value="Transcribed_RNA"/>
</dbReference>
<dbReference type="AlphaFoldDB" id="A0A7S4DSA5"/>
<reference evidence="1" key="1">
    <citation type="submission" date="2021-01" db="EMBL/GenBank/DDBJ databases">
        <authorList>
            <person name="Corre E."/>
            <person name="Pelletier E."/>
            <person name="Niang G."/>
            <person name="Scheremetjew M."/>
            <person name="Finn R."/>
            <person name="Kale V."/>
            <person name="Holt S."/>
            <person name="Cochrane G."/>
            <person name="Meng A."/>
            <person name="Brown T."/>
            <person name="Cohen L."/>
        </authorList>
    </citation>
    <scope>NUCLEOTIDE SEQUENCE</scope>
    <source>
        <strain evidence="1">CCCM811</strain>
    </source>
</reference>
<accession>A0A7S4DSA5</accession>
<evidence type="ECO:0000313" key="1">
    <source>
        <dbReference type="EMBL" id="CAE0667462.1"/>
    </source>
</evidence>
<gene>
    <name evidence="1" type="ORF">LGLO00237_LOCUS19084</name>
</gene>